<dbReference type="RefSeq" id="WP_058373370.1">
    <property type="nucleotide sequence ID" value="NZ_CP011034.1"/>
</dbReference>
<proteinExistence type="inferred from homology"/>
<evidence type="ECO:0000256" key="3">
    <source>
        <dbReference type="PIRSR" id="PIRSR603782-2"/>
    </source>
</evidence>
<evidence type="ECO:0000313" key="5">
    <source>
        <dbReference type="Proteomes" id="UP000065261"/>
    </source>
</evidence>
<name>A0A0U2LMX6_9GAMM</name>
<organism evidence="4">
    <name type="scientific">Pseudoalteromonas translucida KMM 520</name>
    <dbReference type="NCBI Taxonomy" id="1315283"/>
    <lineage>
        <taxon>Bacteria</taxon>
        <taxon>Pseudomonadati</taxon>
        <taxon>Pseudomonadota</taxon>
        <taxon>Gammaproteobacteria</taxon>
        <taxon>Alteromonadales</taxon>
        <taxon>Pseudoalteromonadaceae</taxon>
        <taxon>Pseudoalteromonas</taxon>
    </lineage>
</organism>
<dbReference type="InterPro" id="IPR003782">
    <property type="entry name" value="SCO1/SenC"/>
</dbReference>
<comment type="similarity">
    <text evidence="1">Belongs to the SCO1/2 family.</text>
</comment>
<dbReference type="OrthoDB" id="5567697at2"/>
<dbReference type="PANTHER" id="PTHR12151">
    <property type="entry name" value="ELECTRON TRANSPORT PROTIN SCO1/SENC FAMILY MEMBER"/>
    <property type="match status" value="1"/>
</dbReference>
<keyword evidence="2" id="KW-0479">Metal-binding</keyword>
<evidence type="ECO:0000313" key="4">
    <source>
        <dbReference type="EMBL" id="ALS33014.1"/>
    </source>
</evidence>
<feature type="binding site" evidence="2">
    <location>
        <position position="161"/>
    </location>
    <ligand>
        <name>Cu cation</name>
        <dbReference type="ChEBI" id="CHEBI:23378"/>
    </ligand>
</feature>
<keyword evidence="3" id="KW-1015">Disulfide bond</keyword>
<accession>A0A0U2LMX6</accession>
<evidence type="ECO:0000256" key="2">
    <source>
        <dbReference type="PIRSR" id="PIRSR603782-1"/>
    </source>
</evidence>
<feature type="disulfide bond" description="Redox-active" evidence="3">
    <location>
        <begin position="73"/>
        <end position="77"/>
    </location>
</feature>
<keyword evidence="2" id="KW-0186">Copper</keyword>
<gene>
    <name evidence="4" type="ORF">PTRA_a1864</name>
</gene>
<dbReference type="CDD" id="cd02968">
    <property type="entry name" value="SCO"/>
    <property type="match status" value="1"/>
</dbReference>
<dbReference type="Gene3D" id="3.40.30.10">
    <property type="entry name" value="Glutaredoxin"/>
    <property type="match status" value="1"/>
</dbReference>
<dbReference type="AlphaFoldDB" id="A0A0U2LMX6"/>
<dbReference type="InterPro" id="IPR036249">
    <property type="entry name" value="Thioredoxin-like_sf"/>
</dbReference>
<dbReference type="GO" id="GO:0046872">
    <property type="term" value="F:metal ion binding"/>
    <property type="evidence" value="ECO:0007669"/>
    <property type="project" value="UniProtKB-KW"/>
</dbReference>
<evidence type="ECO:0000256" key="1">
    <source>
        <dbReference type="ARBA" id="ARBA00010996"/>
    </source>
</evidence>
<feature type="binding site" evidence="2">
    <location>
        <position position="73"/>
    </location>
    <ligand>
        <name>Cu cation</name>
        <dbReference type="ChEBI" id="CHEBI:23378"/>
    </ligand>
</feature>
<dbReference type="KEGG" id="ptn:PTRA_a1864"/>
<feature type="binding site" evidence="2">
    <location>
        <position position="77"/>
    </location>
    <ligand>
        <name>Cu cation</name>
        <dbReference type="ChEBI" id="CHEBI:23378"/>
    </ligand>
</feature>
<evidence type="ECO:0008006" key="6">
    <source>
        <dbReference type="Google" id="ProtNLM"/>
    </source>
</evidence>
<sequence>MIKYNPAIISNNITLKILGLICMLASSYAYSQNIPQDSVYQLNSTWLDQDANKRTLSSFSGKKQVISLIYTHCLHTCPTIVSTMQAIENKLSETEKQDVGFILVSLTPDTDTPAALKEFAQSRKLNLQNWSLLTGTLQDVRSLAMVLNIKFQNIDNNEVNHSNLMTGLDEQGRIKFQELGVINNAAIAAEKLENF</sequence>
<dbReference type="EMBL" id="CP011034">
    <property type="protein sequence ID" value="ALS33014.1"/>
    <property type="molecule type" value="Genomic_DNA"/>
</dbReference>
<reference evidence="4 5" key="1">
    <citation type="submission" date="2015-03" db="EMBL/GenBank/DDBJ databases">
        <authorList>
            <person name="Murphy D."/>
        </authorList>
    </citation>
    <scope>NUCLEOTIDE SEQUENCE [LARGE SCALE GENOMIC DNA]</scope>
    <source>
        <strain evidence="4 5">KMM 520</strain>
    </source>
</reference>
<dbReference type="Proteomes" id="UP000065261">
    <property type="component" value="Chromosome I"/>
</dbReference>
<dbReference type="PATRIC" id="fig|1315283.4.peg.1608"/>
<dbReference type="PANTHER" id="PTHR12151:SF25">
    <property type="entry name" value="LINALOOL DEHYDRATASE_ISOMERASE DOMAIN-CONTAINING PROTEIN"/>
    <property type="match status" value="1"/>
</dbReference>
<dbReference type="SUPFAM" id="SSF52833">
    <property type="entry name" value="Thioredoxin-like"/>
    <property type="match status" value="1"/>
</dbReference>
<dbReference type="Pfam" id="PF02630">
    <property type="entry name" value="SCO1-SenC"/>
    <property type="match status" value="1"/>
</dbReference>
<protein>
    <recommendedName>
        <fullName evidence="6">Protein SCO1/2</fullName>
    </recommendedName>
</protein>